<comment type="caution">
    <text evidence="1">The sequence shown here is derived from an EMBL/GenBank/DDBJ whole genome shotgun (WGS) entry which is preliminary data.</text>
</comment>
<dbReference type="Proteomes" id="UP000604661">
    <property type="component" value="Unassembled WGS sequence"/>
</dbReference>
<accession>A0ABR8F669</accession>
<evidence type="ECO:0000313" key="2">
    <source>
        <dbReference type="Proteomes" id="UP000604661"/>
    </source>
</evidence>
<reference evidence="1 2" key="1">
    <citation type="journal article" date="2020" name="ISME J.">
        <title>Comparative genomics reveals insights into cyanobacterial evolution and habitat adaptation.</title>
        <authorList>
            <person name="Chen M.Y."/>
            <person name="Teng W.K."/>
            <person name="Zhao L."/>
            <person name="Hu C.X."/>
            <person name="Zhou Y.K."/>
            <person name="Han B.P."/>
            <person name="Song L.R."/>
            <person name="Shu W.S."/>
        </authorList>
    </citation>
    <scope>NUCLEOTIDE SEQUENCE [LARGE SCALE GENOMIC DNA]</scope>
    <source>
        <strain evidence="1 2">FACHB-391</strain>
    </source>
</reference>
<dbReference type="EMBL" id="JACJTE010000070">
    <property type="protein sequence ID" value="MBD2565131.1"/>
    <property type="molecule type" value="Genomic_DNA"/>
</dbReference>
<keyword evidence="2" id="KW-1185">Reference proteome</keyword>
<gene>
    <name evidence="1" type="ORF">H6G95_32040</name>
</gene>
<name>A0ABR8F669_NOSLI</name>
<sequence length="181" mass="21386">MLEYLGAHYQEINENSSNYQSLSEQFGRAFGYLQPFPSVLAQQTRYSISFKMNWFWQMEEASGSSLFFWAGQFFRNDYERIAGITLPPSSSRQTQGIIIDYFHQEFLEALRLYYCERSTLKYGWLVKLECLLNNMSNRNYNDKLALLKARLFREWGEVNQAKEAYRSIKTHPIFKAEAIGF</sequence>
<protein>
    <submittedName>
        <fullName evidence="1">Uncharacterized protein</fullName>
    </submittedName>
</protein>
<evidence type="ECO:0000313" key="1">
    <source>
        <dbReference type="EMBL" id="MBD2565131.1"/>
    </source>
</evidence>
<proteinExistence type="predicted"/>
<organism evidence="1 2">
    <name type="scientific">Nostoc linckia FACHB-391</name>
    <dbReference type="NCBI Taxonomy" id="2692906"/>
    <lineage>
        <taxon>Bacteria</taxon>
        <taxon>Bacillati</taxon>
        <taxon>Cyanobacteriota</taxon>
        <taxon>Cyanophyceae</taxon>
        <taxon>Nostocales</taxon>
        <taxon>Nostocaceae</taxon>
        <taxon>Nostoc</taxon>
    </lineage>
</organism>